<reference evidence="3" key="1">
    <citation type="submission" date="2019-05" db="EMBL/GenBank/DDBJ databases">
        <title>Complete Genome Sequence and Methylation Pattern of the Halophilic Archaeon Natrinema pallidum BOL6-1.</title>
        <authorList>
            <person name="DasSarma P."/>
            <person name="DasSarma B.P."/>
            <person name="DasSarma S.L."/>
            <person name="Martinez F.L."/>
            <person name="Guzman D."/>
            <person name="Roberts R.J."/>
            <person name="DasSarma S."/>
        </authorList>
    </citation>
    <scope>NUCLEOTIDE SEQUENCE [LARGE SCALE GENOMIC DNA]</scope>
    <source>
        <strain evidence="3">BOL6-1</strain>
        <plasmid evidence="3">pnpa70</plasmid>
    </source>
</reference>
<dbReference type="RefSeq" id="WP_138655696.1">
    <property type="nucleotide sequence ID" value="NZ_CP040639.1"/>
</dbReference>
<keyword evidence="2" id="KW-0614">Plasmid</keyword>
<feature type="compositionally biased region" description="Basic and acidic residues" evidence="1">
    <location>
        <begin position="1"/>
        <end position="15"/>
    </location>
</feature>
<dbReference type="EMBL" id="CP040639">
    <property type="protein sequence ID" value="QCW05239.1"/>
    <property type="molecule type" value="Genomic_DNA"/>
</dbReference>
<feature type="region of interest" description="Disordered" evidence="1">
    <location>
        <begin position="1"/>
        <end position="23"/>
    </location>
</feature>
<dbReference type="GeneID" id="96158128"/>
<proteinExistence type="predicted"/>
<accession>A0A4P9TJT9</accession>
<sequence>MTTHADPEKIAEHRQQALSMRPETPFSVIVEEIPNNPATGEPYAAATLSKWAWEAESGD</sequence>
<gene>
    <name evidence="2" type="ORF">FGF80_18495</name>
</gene>
<evidence type="ECO:0000256" key="1">
    <source>
        <dbReference type="SAM" id="MobiDB-lite"/>
    </source>
</evidence>
<name>A0A4P9TJT9_9EURY</name>
<geneLocation type="plasmid" evidence="3">
    <name>pnpa70</name>
</geneLocation>
<dbReference type="Proteomes" id="UP000307562">
    <property type="component" value="Plasmid pNPA70"/>
</dbReference>
<organism evidence="2 3">
    <name type="scientific">Natrinema pallidum</name>
    <dbReference type="NCBI Taxonomy" id="69527"/>
    <lineage>
        <taxon>Archaea</taxon>
        <taxon>Methanobacteriati</taxon>
        <taxon>Methanobacteriota</taxon>
        <taxon>Stenosarchaea group</taxon>
        <taxon>Halobacteria</taxon>
        <taxon>Halobacteriales</taxon>
        <taxon>Natrialbaceae</taxon>
        <taxon>Natrinema</taxon>
    </lineage>
</organism>
<keyword evidence="3" id="KW-1185">Reference proteome</keyword>
<dbReference type="KEGG" id="npl:FGF80_18495"/>
<protein>
    <submittedName>
        <fullName evidence="2">Uncharacterized protein</fullName>
    </submittedName>
</protein>
<evidence type="ECO:0000313" key="2">
    <source>
        <dbReference type="EMBL" id="QCW05239.1"/>
    </source>
</evidence>
<dbReference type="AlphaFoldDB" id="A0A4P9TJT9"/>
<evidence type="ECO:0000313" key="3">
    <source>
        <dbReference type="Proteomes" id="UP000307562"/>
    </source>
</evidence>